<reference evidence="2 3" key="2">
    <citation type="journal article" date="2017" name="Sci. Rep.">
        <title>Ant-infecting Ophiocordyceps genomes reveal a high diversity of potential behavioral manipulation genes and a possible major role for enterotoxins.</title>
        <authorList>
            <person name="de Bekker C."/>
            <person name="Ohm R.A."/>
            <person name="Evans H.C."/>
            <person name="Brachmann A."/>
            <person name="Hughes D.P."/>
        </authorList>
    </citation>
    <scope>NUCLEOTIDE SEQUENCE [LARGE SCALE GENOMIC DNA]</scope>
    <source>
        <strain evidence="2 3">SC16a</strain>
    </source>
</reference>
<dbReference type="EMBL" id="LAZP02000005">
    <property type="protein sequence ID" value="PFH63235.1"/>
    <property type="molecule type" value="Genomic_DNA"/>
</dbReference>
<dbReference type="Proteomes" id="UP000037136">
    <property type="component" value="Unassembled WGS sequence"/>
</dbReference>
<name>A0A2A9PP02_OPHUN</name>
<dbReference type="STRING" id="268505.A0A2A9PP02"/>
<organism evidence="2 3">
    <name type="scientific">Ophiocordyceps unilateralis</name>
    <name type="common">Zombie-ant fungus</name>
    <name type="synonym">Torrubia unilateralis</name>
    <dbReference type="NCBI Taxonomy" id="268505"/>
    <lineage>
        <taxon>Eukaryota</taxon>
        <taxon>Fungi</taxon>
        <taxon>Dikarya</taxon>
        <taxon>Ascomycota</taxon>
        <taxon>Pezizomycotina</taxon>
        <taxon>Sordariomycetes</taxon>
        <taxon>Hypocreomycetidae</taxon>
        <taxon>Hypocreales</taxon>
        <taxon>Ophiocordycipitaceae</taxon>
        <taxon>Ophiocordyceps</taxon>
    </lineage>
</organism>
<feature type="region of interest" description="Disordered" evidence="1">
    <location>
        <begin position="181"/>
        <end position="215"/>
    </location>
</feature>
<reference evidence="2 3" key="1">
    <citation type="journal article" date="2015" name="BMC Genomics">
        <title>Gene expression during zombie ant biting behavior reflects the complexity underlying fungal parasitic behavioral manipulation.</title>
        <authorList>
            <person name="de Bekker C."/>
            <person name="Ohm R.A."/>
            <person name="Loreto R.G."/>
            <person name="Sebastian A."/>
            <person name="Albert I."/>
            <person name="Merrow M."/>
            <person name="Brachmann A."/>
            <person name="Hughes D.P."/>
        </authorList>
    </citation>
    <scope>NUCLEOTIDE SEQUENCE [LARGE SCALE GENOMIC DNA]</scope>
    <source>
        <strain evidence="2 3">SC16a</strain>
    </source>
</reference>
<gene>
    <name evidence="2" type="ORF">XA68_15869</name>
</gene>
<evidence type="ECO:0000256" key="1">
    <source>
        <dbReference type="SAM" id="MobiDB-lite"/>
    </source>
</evidence>
<dbReference type="OrthoDB" id="3440029at2759"/>
<protein>
    <submittedName>
        <fullName evidence="2">Uncharacterized protein</fullName>
    </submittedName>
</protein>
<comment type="caution">
    <text evidence="2">The sequence shown here is derived from an EMBL/GenBank/DDBJ whole genome shotgun (WGS) entry which is preliminary data.</text>
</comment>
<keyword evidence="3" id="KW-1185">Reference proteome</keyword>
<sequence length="215" mass="24327">MVLYHSSPAAIQNERRLPCPPPWAPSPPLRHLDMAPPDQGGITMLQNGIPLDRPRRRAADISDIRDEIVTEEIARHKLSSYVVIRMQKYDCRNEVDDEGCPMRPTWQRVSRVREVDISHEEAARRIHELDGVGESVCFKKSEFGPSVRRQIEKAQEDLEADEPDPRYEYVIAQLEWQDKKVPLERPAAKKGKKGKAKADSKPNAEEAGECAADAG</sequence>
<evidence type="ECO:0000313" key="3">
    <source>
        <dbReference type="Proteomes" id="UP000037136"/>
    </source>
</evidence>
<evidence type="ECO:0000313" key="2">
    <source>
        <dbReference type="EMBL" id="PFH63235.1"/>
    </source>
</evidence>
<accession>A0A2A9PP02</accession>
<proteinExistence type="predicted"/>
<dbReference type="AlphaFoldDB" id="A0A2A9PP02"/>